<name>A0ABS8TGB3_DATST</name>
<proteinExistence type="predicted"/>
<reference evidence="1 2" key="1">
    <citation type="journal article" date="2021" name="BMC Genomics">
        <title>Datura genome reveals duplications of psychoactive alkaloid biosynthetic genes and high mutation rate following tissue culture.</title>
        <authorList>
            <person name="Rajewski A."/>
            <person name="Carter-House D."/>
            <person name="Stajich J."/>
            <person name="Litt A."/>
        </authorList>
    </citation>
    <scope>NUCLEOTIDE SEQUENCE [LARGE SCALE GENOMIC DNA]</scope>
    <source>
        <strain evidence="1">AR-01</strain>
    </source>
</reference>
<dbReference type="Proteomes" id="UP000823775">
    <property type="component" value="Unassembled WGS sequence"/>
</dbReference>
<sequence length="58" mass="6384">RLRFTGASQVCDRNEGLQISRSGISPIGIRDPKMAGSGYIKIFKLKFCHLMGAQTSLK</sequence>
<accession>A0ABS8TGB3</accession>
<dbReference type="EMBL" id="JACEIK010001578">
    <property type="protein sequence ID" value="MCD7470519.1"/>
    <property type="molecule type" value="Genomic_DNA"/>
</dbReference>
<gene>
    <name evidence="1" type="ORF">HAX54_010447</name>
</gene>
<comment type="caution">
    <text evidence="1">The sequence shown here is derived from an EMBL/GenBank/DDBJ whole genome shotgun (WGS) entry which is preliminary data.</text>
</comment>
<protein>
    <submittedName>
        <fullName evidence="1">Uncharacterized protein</fullName>
    </submittedName>
</protein>
<feature type="non-terminal residue" evidence="1">
    <location>
        <position position="58"/>
    </location>
</feature>
<organism evidence="1 2">
    <name type="scientific">Datura stramonium</name>
    <name type="common">Jimsonweed</name>
    <name type="synonym">Common thornapple</name>
    <dbReference type="NCBI Taxonomy" id="4076"/>
    <lineage>
        <taxon>Eukaryota</taxon>
        <taxon>Viridiplantae</taxon>
        <taxon>Streptophyta</taxon>
        <taxon>Embryophyta</taxon>
        <taxon>Tracheophyta</taxon>
        <taxon>Spermatophyta</taxon>
        <taxon>Magnoliopsida</taxon>
        <taxon>eudicotyledons</taxon>
        <taxon>Gunneridae</taxon>
        <taxon>Pentapetalae</taxon>
        <taxon>asterids</taxon>
        <taxon>lamiids</taxon>
        <taxon>Solanales</taxon>
        <taxon>Solanaceae</taxon>
        <taxon>Solanoideae</taxon>
        <taxon>Datureae</taxon>
        <taxon>Datura</taxon>
    </lineage>
</organism>
<keyword evidence="2" id="KW-1185">Reference proteome</keyword>
<evidence type="ECO:0000313" key="2">
    <source>
        <dbReference type="Proteomes" id="UP000823775"/>
    </source>
</evidence>
<feature type="non-terminal residue" evidence="1">
    <location>
        <position position="1"/>
    </location>
</feature>
<evidence type="ECO:0000313" key="1">
    <source>
        <dbReference type="EMBL" id="MCD7470519.1"/>
    </source>
</evidence>